<dbReference type="Pfam" id="PF13146">
    <property type="entry name" value="TRL"/>
    <property type="match status" value="1"/>
</dbReference>
<organism evidence="2 3">
    <name type="scientific">Uabimicrobium amorphum</name>
    <dbReference type="NCBI Taxonomy" id="2596890"/>
    <lineage>
        <taxon>Bacteria</taxon>
        <taxon>Pseudomonadati</taxon>
        <taxon>Planctomycetota</taxon>
        <taxon>Candidatus Uabimicrobiia</taxon>
        <taxon>Candidatus Uabimicrobiales</taxon>
        <taxon>Candidatus Uabimicrobiaceae</taxon>
        <taxon>Candidatus Uabimicrobium</taxon>
    </lineage>
</organism>
<feature type="chain" id="PRO_5025062665" evidence="1">
    <location>
        <begin position="24"/>
        <end position="105"/>
    </location>
</feature>
<accession>A0A5S9F444</accession>
<reference evidence="2 3" key="1">
    <citation type="submission" date="2019-08" db="EMBL/GenBank/DDBJ databases">
        <title>Complete genome sequence of Candidatus Uab amorphum.</title>
        <authorList>
            <person name="Shiratori T."/>
            <person name="Suzuki S."/>
            <person name="Kakizawa Y."/>
            <person name="Ishida K."/>
        </authorList>
    </citation>
    <scope>NUCLEOTIDE SEQUENCE [LARGE SCALE GENOMIC DNA]</scope>
    <source>
        <strain evidence="2 3">SRT547</strain>
    </source>
</reference>
<keyword evidence="1" id="KW-0732">Signal</keyword>
<name>A0A5S9F444_UABAM</name>
<dbReference type="AlphaFoldDB" id="A0A5S9F444"/>
<protein>
    <submittedName>
        <fullName evidence="2">TRL family protein</fullName>
    </submittedName>
</protein>
<evidence type="ECO:0000313" key="3">
    <source>
        <dbReference type="Proteomes" id="UP000326354"/>
    </source>
</evidence>
<dbReference type="PROSITE" id="PS51257">
    <property type="entry name" value="PROKAR_LIPOPROTEIN"/>
    <property type="match status" value="1"/>
</dbReference>
<dbReference type="InterPro" id="IPR025113">
    <property type="entry name" value="TRL-like"/>
</dbReference>
<dbReference type="OrthoDB" id="5801454at2"/>
<evidence type="ECO:0000313" key="2">
    <source>
        <dbReference type="EMBL" id="BBM85417.1"/>
    </source>
</evidence>
<dbReference type="EMBL" id="AP019860">
    <property type="protein sequence ID" value="BBM85417.1"/>
    <property type="molecule type" value="Genomic_DNA"/>
</dbReference>
<evidence type="ECO:0000256" key="1">
    <source>
        <dbReference type="SAM" id="SignalP"/>
    </source>
</evidence>
<proteinExistence type="predicted"/>
<dbReference type="RefSeq" id="WP_151969522.1">
    <property type="nucleotide sequence ID" value="NZ_AP019860.1"/>
</dbReference>
<dbReference type="KEGG" id="uam:UABAM_03784"/>
<feature type="signal peptide" evidence="1">
    <location>
        <begin position="1"/>
        <end position="23"/>
    </location>
</feature>
<gene>
    <name evidence="2" type="ORF">UABAM_03784</name>
</gene>
<sequence length="105" mass="10551">MKKFTNVLLVLAVALTISGCALSVNPLVGALYADVEGPLAVTGNSPGALVGEAKATLIFGVSFGDASAKSAAANGGITKIKTVDQKVRNVLGVFMEVTTIVTGDD</sequence>
<dbReference type="Proteomes" id="UP000326354">
    <property type="component" value="Chromosome"/>
</dbReference>
<keyword evidence="3" id="KW-1185">Reference proteome</keyword>